<evidence type="ECO:0000256" key="3">
    <source>
        <dbReference type="ARBA" id="ARBA00022840"/>
    </source>
</evidence>
<dbReference type="CDD" id="cd19481">
    <property type="entry name" value="RecA-like_protease"/>
    <property type="match status" value="1"/>
</dbReference>
<dbReference type="Proteomes" id="UP001344906">
    <property type="component" value="Unassembled WGS sequence"/>
</dbReference>
<evidence type="ECO:0000259" key="4">
    <source>
        <dbReference type="SMART" id="SM00382"/>
    </source>
</evidence>
<dbReference type="InterPro" id="IPR027417">
    <property type="entry name" value="P-loop_NTPase"/>
</dbReference>
<comment type="caution">
    <text evidence="5">The sequence shown here is derived from an EMBL/GenBank/DDBJ whole genome shotgun (WGS) entry which is preliminary data.</text>
</comment>
<reference evidence="5 6" key="1">
    <citation type="submission" date="2023-02" db="EMBL/GenBank/DDBJ databases">
        <title>Dictyobacter halimunensis sp. nov., a new member of the class Ktedonobacteria from forest soil in a geothermal area.</title>
        <authorList>
            <person name="Rachmania M.K."/>
            <person name="Ningsih F."/>
            <person name="Sakai Y."/>
            <person name="Yabe S."/>
            <person name="Yokota A."/>
            <person name="Sjamsuridzal W."/>
        </authorList>
    </citation>
    <scope>NUCLEOTIDE SEQUENCE [LARGE SCALE GENOMIC DNA]</scope>
    <source>
        <strain evidence="5 6">S3.2.2.5</strain>
    </source>
</reference>
<dbReference type="InterPro" id="IPR050221">
    <property type="entry name" value="26S_Proteasome_ATPase"/>
</dbReference>
<name>A0ABQ6FPF7_9CHLR</name>
<evidence type="ECO:0000256" key="1">
    <source>
        <dbReference type="ARBA" id="ARBA00006914"/>
    </source>
</evidence>
<dbReference type="EMBL" id="BSRI01000001">
    <property type="protein sequence ID" value="GLV54405.1"/>
    <property type="molecule type" value="Genomic_DNA"/>
</dbReference>
<dbReference type="SUPFAM" id="SSF52540">
    <property type="entry name" value="P-loop containing nucleoside triphosphate hydrolases"/>
    <property type="match status" value="1"/>
</dbReference>
<dbReference type="InterPro" id="IPR003593">
    <property type="entry name" value="AAA+_ATPase"/>
</dbReference>
<evidence type="ECO:0000256" key="2">
    <source>
        <dbReference type="ARBA" id="ARBA00022741"/>
    </source>
</evidence>
<accession>A0ABQ6FPF7</accession>
<dbReference type="InterPro" id="IPR003959">
    <property type="entry name" value="ATPase_AAA_core"/>
</dbReference>
<keyword evidence="2" id="KW-0547">Nucleotide-binding</keyword>
<keyword evidence="6" id="KW-1185">Reference proteome</keyword>
<protein>
    <recommendedName>
        <fullName evidence="4">AAA+ ATPase domain-containing protein</fullName>
    </recommendedName>
</protein>
<dbReference type="RefSeq" id="WP_338248081.1">
    <property type="nucleotide sequence ID" value="NZ_BSRI01000001.1"/>
</dbReference>
<gene>
    <name evidence="5" type="ORF">KDH_12520</name>
</gene>
<organism evidence="5 6">
    <name type="scientific">Dictyobacter halimunensis</name>
    <dbReference type="NCBI Taxonomy" id="3026934"/>
    <lineage>
        <taxon>Bacteria</taxon>
        <taxon>Bacillati</taxon>
        <taxon>Chloroflexota</taxon>
        <taxon>Ktedonobacteria</taxon>
        <taxon>Ktedonobacterales</taxon>
        <taxon>Dictyobacteraceae</taxon>
        <taxon>Dictyobacter</taxon>
    </lineage>
</organism>
<dbReference type="Pfam" id="PF00004">
    <property type="entry name" value="AAA"/>
    <property type="match status" value="1"/>
</dbReference>
<feature type="domain" description="AAA+ ATPase" evidence="4">
    <location>
        <begin position="172"/>
        <end position="318"/>
    </location>
</feature>
<keyword evidence="3" id="KW-0067">ATP-binding</keyword>
<dbReference type="SMART" id="SM00382">
    <property type="entry name" value="AAA"/>
    <property type="match status" value="1"/>
</dbReference>
<dbReference type="PANTHER" id="PTHR23073">
    <property type="entry name" value="26S PROTEASOME REGULATORY SUBUNIT"/>
    <property type="match status" value="1"/>
</dbReference>
<dbReference type="Gene3D" id="3.40.50.300">
    <property type="entry name" value="P-loop containing nucleotide triphosphate hydrolases"/>
    <property type="match status" value="1"/>
</dbReference>
<evidence type="ECO:0000313" key="5">
    <source>
        <dbReference type="EMBL" id="GLV54405.1"/>
    </source>
</evidence>
<comment type="similarity">
    <text evidence="1">Belongs to the AAA ATPase family.</text>
</comment>
<proteinExistence type="inferred from homology"/>
<sequence length="414" mass="47429">MMRQEIAPLVNAREVLWIYSGLTEEPDESAFYQSLRDQVAAQIARQVGKQRVRVGREVHIQLGEYQLRAHLTNIEPVLANYIDTDTEVIIQYRHSMKSEGQDISTFIAEVIRHPDQQLLAQYDMLVGIDDIKHSTVRKLQLLLEPDRFMLWQQEQYGAERFSDTIGKTLMMRYPLLIFAGEVGSGKTMLARSVGSVLAQLLQVKLVSFLLNTQVRGDGHVGEITRNIARAFDEIERCQEREQVPVILFIDEADSLAQARGKKQTHHEDDAGVNTLIQRIDRLRGKPIAVLMATNFSHGLDPAILRRALVVHQFMRPSAVQRGMLFRRILGPLGSIKQAWMEELIVLTEPRSLPDYGEEKHRYTYSDLAQRIIPQALETAVLEQTRLKFMHFRRACEETFPTPESRKMELSSTEG</sequence>
<evidence type="ECO:0000313" key="6">
    <source>
        <dbReference type="Proteomes" id="UP001344906"/>
    </source>
</evidence>